<evidence type="ECO:0000256" key="4">
    <source>
        <dbReference type="ARBA" id="ARBA00022475"/>
    </source>
</evidence>
<name>A0A7G3GF50_9NEIS</name>
<organism evidence="11 12">
    <name type="scientific">Iodobacter fluviatilis</name>
    <dbReference type="NCBI Taxonomy" id="537"/>
    <lineage>
        <taxon>Bacteria</taxon>
        <taxon>Pseudomonadati</taxon>
        <taxon>Pseudomonadota</taxon>
        <taxon>Betaproteobacteria</taxon>
        <taxon>Neisseriales</taxon>
        <taxon>Chitinibacteraceae</taxon>
        <taxon>Iodobacter</taxon>
    </lineage>
</organism>
<feature type="transmembrane region" description="Helical" evidence="9">
    <location>
        <begin position="312"/>
        <end position="335"/>
    </location>
</feature>
<feature type="transmembrane region" description="Helical" evidence="9">
    <location>
        <begin position="37"/>
        <end position="55"/>
    </location>
</feature>
<dbReference type="InterPro" id="IPR052180">
    <property type="entry name" value="NhaC_Na-H+_Antiporter"/>
</dbReference>
<feature type="transmembrane region" description="Helical" evidence="9">
    <location>
        <begin position="443"/>
        <end position="460"/>
    </location>
</feature>
<dbReference type="InterPro" id="IPR004770">
    <property type="entry name" value="Na/H_antiport_NhaC"/>
</dbReference>
<dbReference type="EMBL" id="CP025781">
    <property type="protein sequence ID" value="QBC45789.1"/>
    <property type="molecule type" value="Genomic_DNA"/>
</dbReference>
<dbReference type="KEGG" id="ifl:C1H71_17710"/>
<keyword evidence="12" id="KW-1185">Reference proteome</keyword>
<feature type="transmembrane region" description="Helical" evidence="9">
    <location>
        <begin position="266"/>
        <end position="292"/>
    </location>
</feature>
<evidence type="ECO:0000256" key="6">
    <source>
        <dbReference type="ARBA" id="ARBA00022989"/>
    </source>
</evidence>
<keyword evidence="5 9" id="KW-0812">Transmembrane</keyword>
<dbReference type="Pfam" id="PF03553">
    <property type="entry name" value="Na_H_antiporter"/>
    <property type="match status" value="1"/>
</dbReference>
<feature type="transmembrane region" description="Helical" evidence="9">
    <location>
        <begin position="75"/>
        <end position="94"/>
    </location>
</feature>
<evidence type="ECO:0000256" key="3">
    <source>
        <dbReference type="ARBA" id="ARBA00022449"/>
    </source>
</evidence>
<feature type="transmembrane region" description="Helical" evidence="9">
    <location>
        <begin position="233"/>
        <end position="254"/>
    </location>
</feature>
<keyword evidence="6 9" id="KW-1133">Transmembrane helix</keyword>
<dbReference type="InterPro" id="IPR018461">
    <property type="entry name" value="Na/H_Antiport_NhaC-like_C"/>
</dbReference>
<sequence length="482" mass="50734">MTSEAPLPKPSFMNALITFGLIVVVISYGLFFLKVNLHSLMLICLMIAGISASLLTRCDFSTIRHAMSEGVSRALGAIFVFILIGVLIAAFIQAGTVSALIYYGLQFLTPSMLLPAGLILCSLMSVATGTSWGTAGTAGVVLVGVGGAMNIPLPLVAGVVVSGACFGDKISPLSDTTILAAISSRTDLYDHIRSMMYTTGPAFLIVLLVFWLLGQQYAGNALPSSQLLLMSNALNNAYIINAWCLLPFLVMLGLSIARVAAEPAMLLSSVIAVLIAVFMQDAEIVNVLTALYSGGGPGQTGVAMLDELLGRGGIAAMMWTLSLGLMALSLGGILYKFGFLQVLITTALRRVTSVFNLVVVTILSVFAGNLTMGEAYLSITLGGQLFSDAYDERGVNRSVLSRSLEEGGTLTAPLIPWTTGGAFMSATLGVNVLDYAPWALLNWLNPLLGMLFAFFGIAIFKPQAAPSANHSTPTDVSFKSVN</sequence>
<dbReference type="GO" id="GO:0005886">
    <property type="term" value="C:plasma membrane"/>
    <property type="evidence" value="ECO:0007669"/>
    <property type="project" value="UniProtKB-SubCell"/>
</dbReference>
<dbReference type="GO" id="GO:0015297">
    <property type="term" value="F:antiporter activity"/>
    <property type="evidence" value="ECO:0007669"/>
    <property type="project" value="UniProtKB-KW"/>
</dbReference>
<evidence type="ECO:0000256" key="7">
    <source>
        <dbReference type="ARBA" id="ARBA00023136"/>
    </source>
</evidence>
<evidence type="ECO:0000256" key="1">
    <source>
        <dbReference type="ARBA" id="ARBA00004651"/>
    </source>
</evidence>
<reference evidence="11 12" key="1">
    <citation type="submission" date="2018-01" db="EMBL/GenBank/DDBJ databases">
        <title>Genome sequence of Iodobacter sp. strain PCH194 isolated from Indian Trans-Himalaya.</title>
        <authorList>
            <person name="Kumar V."/>
            <person name="Thakur V."/>
            <person name="Kumar S."/>
            <person name="Singh D."/>
        </authorList>
    </citation>
    <scope>NUCLEOTIDE SEQUENCE [LARGE SCALE GENOMIC DNA]</scope>
    <source>
        <strain evidence="11 12">PCH194</strain>
    </source>
</reference>
<feature type="transmembrane region" description="Helical" evidence="9">
    <location>
        <begin position="12"/>
        <end position="31"/>
    </location>
</feature>
<dbReference type="AlphaFoldDB" id="A0A7G3GF50"/>
<evidence type="ECO:0000256" key="2">
    <source>
        <dbReference type="ARBA" id="ARBA00022448"/>
    </source>
</evidence>
<feature type="transmembrane region" description="Helical" evidence="9">
    <location>
        <begin position="195"/>
        <end position="213"/>
    </location>
</feature>
<evidence type="ECO:0000256" key="5">
    <source>
        <dbReference type="ARBA" id="ARBA00022692"/>
    </source>
</evidence>
<dbReference type="NCBIfam" id="TIGR00931">
    <property type="entry name" value="antiport_nhaC"/>
    <property type="match status" value="1"/>
</dbReference>
<dbReference type="PANTHER" id="PTHR33451">
    <property type="entry name" value="MALATE-2H(+)/NA(+)-LACTATE ANTIPORTER"/>
    <property type="match status" value="1"/>
</dbReference>
<keyword evidence="3" id="KW-0050">Antiport</keyword>
<dbReference type="Proteomes" id="UP000515917">
    <property type="component" value="Chromosome"/>
</dbReference>
<feature type="transmembrane region" description="Helical" evidence="9">
    <location>
        <begin position="347"/>
        <end position="367"/>
    </location>
</feature>
<comment type="similarity">
    <text evidence="8">Belongs to the NhaC Na(+)/H(+) (TC 2.A.35) antiporter family.</text>
</comment>
<keyword evidence="2" id="KW-0813">Transport</keyword>
<accession>A0A7G3GF50</accession>
<evidence type="ECO:0000259" key="10">
    <source>
        <dbReference type="Pfam" id="PF03553"/>
    </source>
</evidence>
<keyword evidence="7 9" id="KW-0472">Membrane</keyword>
<proteinExistence type="inferred from homology"/>
<evidence type="ECO:0000256" key="8">
    <source>
        <dbReference type="ARBA" id="ARBA00038435"/>
    </source>
</evidence>
<evidence type="ECO:0000313" key="12">
    <source>
        <dbReference type="Proteomes" id="UP000515917"/>
    </source>
</evidence>
<dbReference type="PANTHER" id="PTHR33451:SF3">
    <property type="entry name" value="MALATE-2H(+)_NA(+)-LACTATE ANTIPORTER"/>
    <property type="match status" value="1"/>
</dbReference>
<evidence type="ECO:0000313" key="11">
    <source>
        <dbReference type="EMBL" id="QBC45789.1"/>
    </source>
</evidence>
<evidence type="ECO:0000256" key="9">
    <source>
        <dbReference type="SAM" id="Phobius"/>
    </source>
</evidence>
<comment type="subcellular location">
    <subcellularLocation>
        <location evidence="1">Cell membrane</location>
        <topology evidence="1">Multi-pass membrane protein</topology>
    </subcellularLocation>
</comment>
<gene>
    <name evidence="11" type="primary">nhaC</name>
    <name evidence="11" type="ORF">C1H71_17710</name>
</gene>
<keyword evidence="4" id="KW-1003">Cell membrane</keyword>
<feature type="domain" description="Na+/H+ antiporter NhaC-like C-terminal" evidence="10">
    <location>
        <begin position="163"/>
        <end position="457"/>
    </location>
</feature>
<protein>
    <submittedName>
        <fullName evidence="11">Na+/H+ antiporter NhaC</fullName>
    </submittedName>
</protein>